<dbReference type="InterPro" id="IPR020095">
    <property type="entry name" value="PsdUridine_synth_TruA_C"/>
</dbReference>
<comment type="function">
    <text evidence="4">Formation of pseudouridine at positions 38, 39 and 40 in the anticodon stem and loop of transfer RNAs.</text>
</comment>
<feature type="domain" description="Pseudouridine synthase I TruA alpha/beta" evidence="8">
    <location>
        <begin position="149"/>
        <end position="250"/>
    </location>
</feature>
<evidence type="ECO:0000259" key="8">
    <source>
        <dbReference type="Pfam" id="PF01416"/>
    </source>
</evidence>
<dbReference type="Gene3D" id="3.30.70.580">
    <property type="entry name" value="Pseudouridine synthase I, catalytic domain, N-terminal subdomain"/>
    <property type="match status" value="1"/>
</dbReference>
<sequence length="251" mass="28673">MRKRTMPKYKCVIAYDGTDFAGYQVQPEKRTIQSEFEAVLAQMHKGTIIKVTASGRTDSGVHAKGQVLHFESPLTFPTENWIKAFSALLPTDIIVLEVDIVPDDFHARFHTTGKEYRYIVARSKLRDPFKRNYAYHYPYPLNVEAMSEAISYLIGTHDFTSFCSAKTEVVDKVRTIKEMDFEESDDFMVFRFVGEGFLYNMVRILVGTLLDVGSGKMSPHDMSGILDKKDRSFAGKTAPAQGLYLWKVFYK</sequence>
<evidence type="ECO:0000256" key="5">
    <source>
        <dbReference type="PIRSR" id="PIRSR001430-1"/>
    </source>
</evidence>
<comment type="similarity">
    <text evidence="1 4 7">Belongs to the tRNA pseudouridine synthase TruA family.</text>
</comment>
<feature type="active site" description="Nucleophile" evidence="4 5">
    <location>
        <position position="58"/>
    </location>
</feature>
<keyword evidence="2 4" id="KW-0819">tRNA processing</keyword>
<dbReference type="Pfam" id="PF01416">
    <property type="entry name" value="PseudoU_synth_1"/>
    <property type="match status" value="2"/>
</dbReference>
<evidence type="ECO:0000256" key="7">
    <source>
        <dbReference type="RuleBase" id="RU003792"/>
    </source>
</evidence>
<evidence type="ECO:0000256" key="2">
    <source>
        <dbReference type="ARBA" id="ARBA00022694"/>
    </source>
</evidence>
<name>A0AAJ1V9Q2_9BACI</name>
<dbReference type="GO" id="GO:0003723">
    <property type="term" value="F:RNA binding"/>
    <property type="evidence" value="ECO:0007669"/>
    <property type="project" value="InterPro"/>
</dbReference>
<comment type="caution">
    <text evidence="9">The sequence shown here is derived from an EMBL/GenBank/DDBJ whole genome shotgun (WGS) entry which is preliminary data.</text>
</comment>
<evidence type="ECO:0000256" key="6">
    <source>
        <dbReference type="PIRSR" id="PIRSR001430-2"/>
    </source>
</evidence>
<dbReference type="AlphaFoldDB" id="A0AAJ1V9Q2"/>
<dbReference type="PIRSF" id="PIRSF001430">
    <property type="entry name" value="tRNA_psdUrid_synth"/>
    <property type="match status" value="1"/>
</dbReference>
<dbReference type="GO" id="GO:0031119">
    <property type="term" value="P:tRNA pseudouridine synthesis"/>
    <property type="evidence" value="ECO:0007669"/>
    <property type="project" value="UniProtKB-UniRule"/>
</dbReference>
<feature type="binding site" evidence="4 6">
    <location>
        <position position="116"/>
    </location>
    <ligand>
        <name>substrate</name>
    </ligand>
</feature>
<comment type="catalytic activity">
    <reaction evidence="4 7">
        <text>uridine(38/39/40) in tRNA = pseudouridine(38/39/40) in tRNA</text>
        <dbReference type="Rhea" id="RHEA:22376"/>
        <dbReference type="Rhea" id="RHEA-COMP:10085"/>
        <dbReference type="Rhea" id="RHEA-COMP:10087"/>
        <dbReference type="ChEBI" id="CHEBI:65314"/>
        <dbReference type="ChEBI" id="CHEBI:65315"/>
        <dbReference type="EC" id="5.4.99.12"/>
    </reaction>
</comment>
<dbReference type="SUPFAM" id="SSF55120">
    <property type="entry name" value="Pseudouridine synthase"/>
    <property type="match status" value="1"/>
</dbReference>
<protein>
    <recommendedName>
        <fullName evidence="4">tRNA pseudouridine synthase A</fullName>
        <ecNumber evidence="4">5.4.99.12</ecNumber>
    </recommendedName>
    <alternativeName>
        <fullName evidence="4">tRNA pseudouridine(38-40) synthase</fullName>
    </alternativeName>
    <alternativeName>
        <fullName evidence="4">tRNA pseudouridylate synthase I</fullName>
    </alternativeName>
    <alternativeName>
        <fullName evidence="4">tRNA-uridine isomerase I</fullName>
    </alternativeName>
</protein>
<evidence type="ECO:0000313" key="9">
    <source>
        <dbReference type="EMBL" id="MDM5282117.1"/>
    </source>
</evidence>
<dbReference type="PANTHER" id="PTHR11142:SF0">
    <property type="entry name" value="TRNA PSEUDOURIDINE SYNTHASE-LIKE 1"/>
    <property type="match status" value="1"/>
</dbReference>
<dbReference type="EMBL" id="JAUCFI010000003">
    <property type="protein sequence ID" value="MDM5282117.1"/>
    <property type="molecule type" value="Genomic_DNA"/>
</dbReference>
<dbReference type="InterPro" id="IPR020097">
    <property type="entry name" value="PsdUridine_synth_TruA_a/b_dom"/>
</dbReference>
<proteinExistence type="inferred from homology"/>
<comment type="caution">
    <text evidence="4">Lacks conserved residue(s) required for the propagation of feature annotation.</text>
</comment>
<feature type="domain" description="Pseudouridine synthase I TruA alpha/beta" evidence="8">
    <location>
        <begin position="13"/>
        <end position="109"/>
    </location>
</feature>
<dbReference type="HAMAP" id="MF_00171">
    <property type="entry name" value="TruA"/>
    <property type="match status" value="1"/>
</dbReference>
<accession>A0AAJ1V9Q2</accession>
<dbReference type="FunFam" id="3.30.70.580:FF:000001">
    <property type="entry name" value="tRNA pseudouridine synthase A"/>
    <property type="match status" value="1"/>
</dbReference>
<evidence type="ECO:0000256" key="1">
    <source>
        <dbReference type="ARBA" id="ARBA00009375"/>
    </source>
</evidence>
<comment type="subunit">
    <text evidence="4">Homodimer.</text>
</comment>
<dbReference type="NCBIfam" id="TIGR00071">
    <property type="entry name" value="hisT_truA"/>
    <property type="match status" value="1"/>
</dbReference>
<gene>
    <name evidence="4 9" type="primary">truA</name>
    <name evidence="9" type="ORF">QUF85_01980</name>
</gene>
<evidence type="ECO:0000313" key="10">
    <source>
        <dbReference type="Proteomes" id="UP001238973"/>
    </source>
</evidence>
<dbReference type="Gene3D" id="3.30.70.660">
    <property type="entry name" value="Pseudouridine synthase I, catalytic domain, C-terminal subdomain"/>
    <property type="match status" value="1"/>
</dbReference>
<evidence type="ECO:0000256" key="4">
    <source>
        <dbReference type="HAMAP-Rule" id="MF_00171"/>
    </source>
</evidence>
<dbReference type="InterPro" id="IPR020094">
    <property type="entry name" value="TruA/RsuA/RluB/E/F_N"/>
</dbReference>
<reference evidence="9" key="1">
    <citation type="submission" date="2023-06" db="EMBL/GenBank/DDBJ databases">
        <title>Comparative genomics of Bacillaceae isolates and their secondary metabolite potential.</title>
        <authorList>
            <person name="Song L."/>
            <person name="Nielsen L.J."/>
            <person name="Mohite O."/>
            <person name="Xu X."/>
            <person name="Weber T."/>
            <person name="Kovacs A.T."/>
        </authorList>
    </citation>
    <scope>NUCLEOTIDE SEQUENCE</scope>
    <source>
        <strain evidence="9">G1S1</strain>
    </source>
</reference>
<dbReference type="GO" id="GO:0160147">
    <property type="term" value="F:tRNA pseudouridine(38-40) synthase activity"/>
    <property type="evidence" value="ECO:0007669"/>
    <property type="project" value="UniProtKB-EC"/>
</dbReference>
<organism evidence="9 10">
    <name type="scientific">Peribacillus frigoritolerans</name>
    <dbReference type="NCBI Taxonomy" id="450367"/>
    <lineage>
        <taxon>Bacteria</taxon>
        <taxon>Bacillati</taxon>
        <taxon>Bacillota</taxon>
        <taxon>Bacilli</taxon>
        <taxon>Bacillales</taxon>
        <taxon>Bacillaceae</taxon>
        <taxon>Peribacillus</taxon>
    </lineage>
</organism>
<dbReference type="CDD" id="cd02570">
    <property type="entry name" value="PseudoU_synth_EcTruA"/>
    <property type="match status" value="1"/>
</dbReference>
<evidence type="ECO:0000256" key="3">
    <source>
        <dbReference type="ARBA" id="ARBA00023235"/>
    </source>
</evidence>
<keyword evidence="3 4" id="KW-0413">Isomerase</keyword>
<dbReference type="PANTHER" id="PTHR11142">
    <property type="entry name" value="PSEUDOURIDYLATE SYNTHASE"/>
    <property type="match status" value="1"/>
</dbReference>
<dbReference type="Proteomes" id="UP001238973">
    <property type="component" value="Unassembled WGS sequence"/>
</dbReference>
<dbReference type="InterPro" id="IPR001406">
    <property type="entry name" value="PsdUridine_synth_TruA"/>
</dbReference>
<dbReference type="EC" id="5.4.99.12" evidence="4"/>
<dbReference type="InterPro" id="IPR020103">
    <property type="entry name" value="PsdUridine_synth_cat_dom_sf"/>
</dbReference>